<dbReference type="Proteomes" id="UP000467385">
    <property type="component" value="Chromosome"/>
</dbReference>
<dbReference type="PANTHER" id="PTHR46018">
    <property type="entry name" value="ZINC PHOSPHODIESTERASE ELAC PROTEIN 1"/>
    <property type="match status" value="1"/>
</dbReference>
<sequence>MSVDFSRLVGNNREMTLIAESGESGPGDVTVTFAGSGDAFGSGGRLQACIAVQAGGQGPILLDCGATSLVALKRQGIDPNQVGAVVVSHLHVDHYGGLPQLILEGQFNRREAPLTIAGPVGTADRLTAALEVMFPGSSTVRRRFDVNVIELQPDNRAESIDTAVIHAVEVDHGMPGNTALGLRIAVAGKTIAYTGDTAWTDTLIDLAADSDLFIAESYYWDKPVPYHLRHCDLIAHRDQLASRHIILTHMSADMLGHADDAAFDLAFDGRAVSF</sequence>
<gene>
    <name evidence="1" type="ORF">MCNS_26810</name>
</gene>
<dbReference type="OrthoDB" id="2971563at2"/>
<dbReference type="STRING" id="44010.AWC00_02095"/>
<dbReference type="CDD" id="cd07740">
    <property type="entry name" value="metallo-hydrolase-like_MBL-fold"/>
    <property type="match status" value="1"/>
</dbReference>
<keyword evidence="2" id="KW-1185">Reference proteome</keyword>
<accession>A0A1X1TRA0</accession>
<reference evidence="1 2" key="1">
    <citation type="journal article" date="2019" name="Emerg. Microbes Infect.">
        <title>Comprehensive subspecies identification of 175 nontuberculous mycobacteria species based on 7547 genomic profiles.</title>
        <authorList>
            <person name="Matsumoto Y."/>
            <person name="Kinjo T."/>
            <person name="Motooka D."/>
            <person name="Nabeya D."/>
            <person name="Jung N."/>
            <person name="Uechi K."/>
            <person name="Horii T."/>
            <person name="Iida T."/>
            <person name="Fujita J."/>
            <person name="Nakamura S."/>
        </authorList>
    </citation>
    <scope>NUCLEOTIDE SEQUENCE [LARGE SCALE GENOMIC DNA]</scope>
    <source>
        <strain evidence="1 2">JCM 14738</strain>
    </source>
</reference>
<dbReference type="InterPro" id="IPR001279">
    <property type="entry name" value="Metallo-B-lactamas"/>
</dbReference>
<dbReference type="PANTHER" id="PTHR46018:SF7">
    <property type="entry name" value="RIBONUCLEASE Z"/>
    <property type="match status" value="1"/>
</dbReference>
<name>A0A1X1TRA0_9MYCO</name>
<keyword evidence="1" id="KW-0378">Hydrolase</keyword>
<dbReference type="EMBL" id="AP022613">
    <property type="protein sequence ID" value="BBZ39618.1"/>
    <property type="molecule type" value="Genomic_DNA"/>
</dbReference>
<protein>
    <submittedName>
        <fullName evidence="1">MBL fold metallo-hydrolase</fullName>
    </submittedName>
</protein>
<dbReference type="InterPro" id="IPR036866">
    <property type="entry name" value="RibonucZ/Hydroxyglut_hydro"/>
</dbReference>
<organism evidence="1 2">
    <name type="scientific">Mycobacterium conspicuum</name>
    <dbReference type="NCBI Taxonomy" id="44010"/>
    <lineage>
        <taxon>Bacteria</taxon>
        <taxon>Bacillati</taxon>
        <taxon>Actinomycetota</taxon>
        <taxon>Actinomycetes</taxon>
        <taxon>Mycobacteriales</taxon>
        <taxon>Mycobacteriaceae</taxon>
        <taxon>Mycobacterium</taxon>
    </lineage>
</organism>
<dbReference type="Gene3D" id="3.60.15.10">
    <property type="entry name" value="Ribonuclease Z/Hydroxyacylglutathione hydrolase-like"/>
    <property type="match status" value="1"/>
</dbReference>
<dbReference type="Pfam" id="PF23023">
    <property type="entry name" value="Anti-Pycsar_Apyc1"/>
    <property type="match status" value="1"/>
</dbReference>
<dbReference type="SUPFAM" id="SSF56281">
    <property type="entry name" value="Metallo-hydrolase/oxidoreductase"/>
    <property type="match status" value="1"/>
</dbReference>
<dbReference type="SMART" id="SM00849">
    <property type="entry name" value="Lactamase_B"/>
    <property type="match status" value="1"/>
</dbReference>
<evidence type="ECO:0000313" key="1">
    <source>
        <dbReference type="EMBL" id="BBZ39618.1"/>
    </source>
</evidence>
<dbReference type="RefSeq" id="WP_085231003.1">
    <property type="nucleotide sequence ID" value="NZ_AP022613.1"/>
</dbReference>
<evidence type="ECO:0000313" key="2">
    <source>
        <dbReference type="Proteomes" id="UP000467385"/>
    </source>
</evidence>
<dbReference type="AlphaFoldDB" id="A0A1X1TRA0"/>
<dbReference type="GO" id="GO:0042781">
    <property type="term" value="F:3'-tRNA processing endoribonuclease activity"/>
    <property type="evidence" value="ECO:0007669"/>
    <property type="project" value="TreeGrafter"/>
</dbReference>
<proteinExistence type="predicted"/>